<feature type="domain" description="CusB-like beta-barrel" evidence="5">
    <location>
        <begin position="226"/>
        <end position="297"/>
    </location>
</feature>
<dbReference type="EMBL" id="SGBD01000005">
    <property type="protein sequence ID" value="RZD13937.1"/>
    <property type="molecule type" value="Genomic_DNA"/>
</dbReference>
<proteinExistence type="inferred from homology"/>
<dbReference type="InterPro" id="IPR058625">
    <property type="entry name" value="MdtA-like_BSH"/>
</dbReference>
<protein>
    <submittedName>
        <fullName evidence="7">Efflux RND transporter periplasmic adaptor subunit</fullName>
    </submittedName>
</protein>
<evidence type="ECO:0000256" key="3">
    <source>
        <dbReference type="ARBA" id="ARBA00022448"/>
    </source>
</evidence>
<comment type="subcellular location">
    <subcellularLocation>
        <location evidence="1">Cell envelope</location>
    </subcellularLocation>
</comment>
<dbReference type="Pfam" id="PF25917">
    <property type="entry name" value="BSH_RND"/>
    <property type="match status" value="1"/>
</dbReference>
<dbReference type="Gene3D" id="1.10.287.470">
    <property type="entry name" value="Helix hairpin bin"/>
    <property type="match status" value="1"/>
</dbReference>
<dbReference type="Gene3D" id="2.40.420.20">
    <property type="match status" value="1"/>
</dbReference>
<comment type="caution">
    <text evidence="7">The sequence shown here is derived from an EMBL/GenBank/DDBJ whole genome shotgun (WGS) entry which is preliminary data.</text>
</comment>
<keyword evidence="3" id="KW-0813">Transport</keyword>
<evidence type="ECO:0000259" key="5">
    <source>
        <dbReference type="Pfam" id="PF25954"/>
    </source>
</evidence>
<evidence type="ECO:0000256" key="1">
    <source>
        <dbReference type="ARBA" id="ARBA00004196"/>
    </source>
</evidence>
<organism evidence="7 8">
    <name type="scientific">Candidatus Acidulodesulfobacterium ferriphilum</name>
    <dbReference type="NCBI Taxonomy" id="2597223"/>
    <lineage>
        <taxon>Bacteria</taxon>
        <taxon>Deltaproteobacteria</taxon>
        <taxon>Candidatus Acidulodesulfobacterales</taxon>
        <taxon>Candidatus Acidulodesulfobacterium</taxon>
    </lineage>
</organism>
<dbReference type="SUPFAM" id="SSF111369">
    <property type="entry name" value="HlyD-like secretion proteins"/>
    <property type="match status" value="1"/>
</dbReference>
<reference evidence="7 8" key="1">
    <citation type="submission" date="2019-01" db="EMBL/GenBank/DDBJ databases">
        <title>Insights into ecological role of a new deltaproteobacterial order Candidatus Sinidesulfobacterales (Sva0485) by metagenomics and metatranscriptomics.</title>
        <authorList>
            <person name="Tan S."/>
            <person name="Liu J."/>
            <person name="Fang Y."/>
            <person name="Hedlund B.P."/>
            <person name="Lian Z.H."/>
            <person name="Huang L.Y."/>
            <person name="Li J.T."/>
            <person name="Huang L.N."/>
            <person name="Li W.J."/>
            <person name="Jiang H.C."/>
            <person name="Dong H.L."/>
            <person name="Shu W.S."/>
        </authorList>
    </citation>
    <scope>NUCLEOTIDE SEQUENCE [LARGE SCALE GENOMIC DNA]</scope>
    <source>
        <strain evidence="7">AP3</strain>
    </source>
</reference>
<dbReference type="Pfam" id="PF25954">
    <property type="entry name" value="Beta-barrel_RND_2"/>
    <property type="match status" value="1"/>
</dbReference>
<dbReference type="InterPro" id="IPR006143">
    <property type="entry name" value="RND_pump_MFP"/>
</dbReference>
<evidence type="ECO:0000259" key="4">
    <source>
        <dbReference type="Pfam" id="PF25917"/>
    </source>
</evidence>
<dbReference type="Gene3D" id="2.40.30.170">
    <property type="match status" value="1"/>
</dbReference>
<feature type="domain" description="Multidrug resistance protein MdtA-like C-terminal permuted SH3" evidence="6">
    <location>
        <begin position="306"/>
        <end position="362"/>
    </location>
</feature>
<evidence type="ECO:0000313" key="8">
    <source>
        <dbReference type="Proteomes" id="UP000320813"/>
    </source>
</evidence>
<name>A0A519B9J0_9DELT</name>
<dbReference type="GO" id="GO:1990281">
    <property type="term" value="C:efflux pump complex"/>
    <property type="evidence" value="ECO:0007669"/>
    <property type="project" value="TreeGrafter"/>
</dbReference>
<dbReference type="NCBIfam" id="TIGR01730">
    <property type="entry name" value="RND_mfp"/>
    <property type="match status" value="1"/>
</dbReference>
<gene>
    <name evidence="7" type="ORF">EVJ47_08380</name>
</gene>
<dbReference type="Pfam" id="PF25967">
    <property type="entry name" value="RND-MFP_C"/>
    <property type="match status" value="1"/>
</dbReference>
<dbReference type="PANTHER" id="PTHR30469">
    <property type="entry name" value="MULTIDRUG RESISTANCE PROTEIN MDTA"/>
    <property type="match status" value="1"/>
</dbReference>
<accession>A0A519B9J0</accession>
<comment type="similarity">
    <text evidence="2">Belongs to the membrane fusion protein (MFP) (TC 8.A.1) family.</text>
</comment>
<dbReference type="AlphaFoldDB" id="A0A519B9J0"/>
<feature type="domain" description="Multidrug resistance protein MdtA-like barrel-sandwich hybrid" evidence="4">
    <location>
        <begin position="79"/>
        <end position="219"/>
    </location>
</feature>
<evidence type="ECO:0000256" key="2">
    <source>
        <dbReference type="ARBA" id="ARBA00009477"/>
    </source>
</evidence>
<dbReference type="Proteomes" id="UP000320813">
    <property type="component" value="Unassembled WGS sequence"/>
</dbReference>
<dbReference type="InterPro" id="IPR058792">
    <property type="entry name" value="Beta-barrel_RND_2"/>
</dbReference>
<dbReference type="Gene3D" id="2.40.50.100">
    <property type="match status" value="1"/>
</dbReference>
<dbReference type="InterPro" id="IPR058627">
    <property type="entry name" value="MdtA-like_C"/>
</dbReference>
<evidence type="ECO:0000313" key="7">
    <source>
        <dbReference type="EMBL" id="RZD13937.1"/>
    </source>
</evidence>
<evidence type="ECO:0000259" key="6">
    <source>
        <dbReference type="Pfam" id="PF25967"/>
    </source>
</evidence>
<dbReference type="GO" id="GO:0015562">
    <property type="term" value="F:efflux transmembrane transporter activity"/>
    <property type="evidence" value="ECO:0007669"/>
    <property type="project" value="TreeGrafter"/>
</dbReference>
<sequence length="376" mass="41767">MQTKQTSKNKFFKFKISGSIKILLPILVILVLVSALSLTACGKKKVSAKAALPVTISKVKILSTKIYLKEPGYFLPYKTANIASRSAGQIVKIIARDGNFVKAGQVLAIIDRKKAYFTMKSQESAVKQAKAALFLAESTLKRDTILYKKQLLTALDYDTAVSNYKKALASYNAGVSLLSLDRKDYRDTLIVSLISGIVYKRYINLGDYVPVNKLSYQVVALKPLELEFYVPQSKVPLIKNFETCFAAVKGYSKKIFSGKIYFISPSLNSQTRMVRVKALFQNSRNLIKPQYFADVKLPVGFVKDGLFVPQAAVRTGLKGDYLFVYKNNGIVKQKRVVAGVTKDEYLQIIKGVSKGELVVVKGSNLVHDNEKVTIAK</sequence>